<proteinExistence type="predicted"/>
<sequence>MIIKNYEIAELQSFLFNLSLKSKESRMRTRFINLLDEQQELIKKERLMIIDEYASKNEAGLAVTEKKLIDNEEVELVVFPNAEVEIDVKNQIALLMNEDFIIEETESKIDMLKCVQEIVLNCDLELSGAKASLYNRFCEMFEDIHLLEV</sequence>
<keyword evidence="2" id="KW-1185">Reference proteome</keyword>
<dbReference type="EMBL" id="JARSFG010000016">
    <property type="protein sequence ID" value="MEC1179208.1"/>
    <property type="molecule type" value="Genomic_DNA"/>
</dbReference>
<reference evidence="1 2" key="1">
    <citation type="submission" date="2023-03" db="EMBL/GenBank/DDBJ databases">
        <title>Bacillus Genome Sequencing.</title>
        <authorList>
            <person name="Dunlap C."/>
        </authorList>
    </citation>
    <scope>NUCLEOTIDE SEQUENCE [LARGE SCALE GENOMIC DNA]</scope>
    <source>
        <strain evidence="1 2">B-59205</strain>
    </source>
</reference>
<gene>
    <name evidence="1" type="ORF">P9B03_11995</name>
</gene>
<dbReference type="Proteomes" id="UP001344888">
    <property type="component" value="Unassembled WGS sequence"/>
</dbReference>
<dbReference type="AlphaFoldDB" id="A0AAW9NW70"/>
<protein>
    <submittedName>
        <fullName evidence="1">Uncharacterized protein</fullName>
    </submittedName>
</protein>
<dbReference type="RefSeq" id="WP_326123704.1">
    <property type="nucleotide sequence ID" value="NZ_JARSFG010000016.1"/>
</dbReference>
<evidence type="ECO:0000313" key="1">
    <source>
        <dbReference type="EMBL" id="MEC1179208.1"/>
    </source>
</evidence>
<name>A0AAW9NW70_9BACL</name>
<evidence type="ECO:0000313" key="2">
    <source>
        <dbReference type="Proteomes" id="UP001344888"/>
    </source>
</evidence>
<organism evidence="1 2">
    <name type="scientific">Metasolibacillus meyeri</name>
    <dbReference type="NCBI Taxonomy" id="1071052"/>
    <lineage>
        <taxon>Bacteria</taxon>
        <taxon>Bacillati</taxon>
        <taxon>Bacillota</taxon>
        <taxon>Bacilli</taxon>
        <taxon>Bacillales</taxon>
        <taxon>Caryophanaceae</taxon>
        <taxon>Metasolibacillus</taxon>
    </lineage>
</organism>
<accession>A0AAW9NW70</accession>
<comment type="caution">
    <text evidence="1">The sequence shown here is derived from an EMBL/GenBank/DDBJ whole genome shotgun (WGS) entry which is preliminary data.</text>
</comment>